<evidence type="ECO:0000259" key="7">
    <source>
        <dbReference type="PROSITE" id="PS51194"/>
    </source>
</evidence>
<organism evidence="8 9">
    <name type="scientific">Geotalea uraniireducens (strain Rf4)</name>
    <name type="common">Geobacter uraniireducens</name>
    <dbReference type="NCBI Taxonomy" id="351605"/>
    <lineage>
        <taxon>Bacteria</taxon>
        <taxon>Pseudomonadati</taxon>
        <taxon>Thermodesulfobacteriota</taxon>
        <taxon>Desulfuromonadia</taxon>
        <taxon>Geobacterales</taxon>
        <taxon>Geobacteraceae</taxon>
        <taxon>Geotalea</taxon>
    </lineage>
</organism>
<keyword evidence="3 8" id="KW-0347">Helicase</keyword>
<dbReference type="Pfam" id="PF04408">
    <property type="entry name" value="WHD_HA2"/>
    <property type="match status" value="1"/>
</dbReference>
<dbReference type="STRING" id="351605.Gura_2232"/>
<dbReference type="FunFam" id="3.40.50.300:FF:002125">
    <property type="entry name" value="ATP-dependent helicase HrpB"/>
    <property type="match status" value="1"/>
</dbReference>
<dbReference type="OrthoDB" id="9805617at2"/>
<keyword evidence="9" id="KW-1185">Reference proteome</keyword>
<dbReference type="InterPro" id="IPR001650">
    <property type="entry name" value="Helicase_C-like"/>
</dbReference>
<dbReference type="Pfam" id="PF24473">
    <property type="entry name" value="CON_HrpB"/>
    <property type="match status" value="1"/>
</dbReference>
<dbReference type="SMART" id="SM00490">
    <property type="entry name" value="HELICc"/>
    <property type="match status" value="1"/>
</dbReference>
<dbReference type="EMBL" id="CP000698">
    <property type="protein sequence ID" value="ABQ26415.1"/>
    <property type="molecule type" value="Genomic_DNA"/>
</dbReference>
<dbReference type="GO" id="GO:0016787">
    <property type="term" value="F:hydrolase activity"/>
    <property type="evidence" value="ECO:0007669"/>
    <property type="project" value="UniProtKB-KW"/>
</dbReference>
<dbReference type="Gene3D" id="3.40.50.300">
    <property type="entry name" value="P-loop containing nucleotide triphosphate hydrolases"/>
    <property type="match status" value="2"/>
</dbReference>
<keyword evidence="1" id="KW-0547">Nucleotide-binding</keyword>
<dbReference type="InterPro" id="IPR011545">
    <property type="entry name" value="DEAD/DEAH_box_helicase_dom"/>
</dbReference>
<dbReference type="Gene3D" id="1.20.120.1080">
    <property type="match status" value="1"/>
</dbReference>
<dbReference type="SUPFAM" id="SSF52540">
    <property type="entry name" value="P-loop containing nucleoside triphosphate hydrolases"/>
    <property type="match status" value="1"/>
</dbReference>
<dbReference type="AlphaFoldDB" id="A5G3P7"/>
<evidence type="ECO:0000256" key="2">
    <source>
        <dbReference type="ARBA" id="ARBA00022801"/>
    </source>
</evidence>
<evidence type="ECO:0000256" key="4">
    <source>
        <dbReference type="ARBA" id="ARBA00022840"/>
    </source>
</evidence>
<dbReference type="Pfam" id="PF00270">
    <property type="entry name" value="DEAD"/>
    <property type="match status" value="1"/>
</dbReference>
<dbReference type="InterPro" id="IPR010225">
    <property type="entry name" value="HrpB"/>
</dbReference>
<dbReference type="NCBIfam" id="TIGR01970">
    <property type="entry name" value="DEAH_box_HrpB"/>
    <property type="match status" value="1"/>
</dbReference>
<dbReference type="InterPro" id="IPR013689">
    <property type="entry name" value="RNA_helicase_ATP-dep_HrpB_C"/>
</dbReference>
<evidence type="ECO:0000256" key="5">
    <source>
        <dbReference type="SAM" id="MobiDB-lite"/>
    </source>
</evidence>
<dbReference type="InterPro" id="IPR049614">
    <property type="entry name" value="HrpB_DEXH"/>
</dbReference>
<proteinExistence type="predicted"/>
<dbReference type="Proteomes" id="UP000006695">
    <property type="component" value="Chromosome"/>
</dbReference>
<dbReference type="InterPro" id="IPR007502">
    <property type="entry name" value="Helicase-assoc_dom"/>
</dbReference>
<accession>A5G3P7</accession>
<dbReference type="PANTHER" id="PTHR43519">
    <property type="entry name" value="ATP-DEPENDENT RNA HELICASE HRPB"/>
    <property type="match status" value="1"/>
</dbReference>
<dbReference type="KEGG" id="gur:Gura_2232"/>
<dbReference type="RefSeq" id="WP_011939111.1">
    <property type="nucleotide sequence ID" value="NC_009483.1"/>
</dbReference>
<dbReference type="PROSITE" id="PS51192">
    <property type="entry name" value="HELICASE_ATP_BIND_1"/>
    <property type="match status" value="1"/>
</dbReference>
<protein>
    <submittedName>
        <fullName evidence="8">ATP-dependent helicase HrpB</fullName>
    </submittedName>
</protein>
<feature type="region of interest" description="Disordered" evidence="5">
    <location>
        <begin position="819"/>
        <end position="842"/>
    </location>
</feature>
<dbReference type="InterPro" id="IPR048333">
    <property type="entry name" value="HA2_WH"/>
</dbReference>
<dbReference type="GO" id="GO:0005524">
    <property type="term" value="F:ATP binding"/>
    <property type="evidence" value="ECO:0007669"/>
    <property type="project" value="UniProtKB-KW"/>
</dbReference>
<evidence type="ECO:0000313" key="9">
    <source>
        <dbReference type="Proteomes" id="UP000006695"/>
    </source>
</evidence>
<evidence type="ECO:0000256" key="3">
    <source>
        <dbReference type="ARBA" id="ARBA00022806"/>
    </source>
</evidence>
<evidence type="ECO:0000256" key="1">
    <source>
        <dbReference type="ARBA" id="ARBA00022741"/>
    </source>
</evidence>
<dbReference type="Pfam" id="PF00271">
    <property type="entry name" value="Helicase_C"/>
    <property type="match status" value="1"/>
</dbReference>
<dbReference type="GO" id="GO:0003676">
    <property type="term" value="F:nucleic acid binding"/>
    <property type="evidence" value="ECO:0007669"/>
    <property type="project" value="InterPro"/>
</dbReference>
<dbReference type="CDD" id="cd17990">
    <property type="entry name" value="DEXHc_HrpB"/>
    <property type="match status" value="1"/>
</dbReference>
<dbReference type="PANTHER" id="PTHR43519:SF1">
    <property type="entry name" value="ATP-DEPENDENT RNA HELICASE HRPB"/>
    <property type="match status" value="1"/>
</dbReference>
<dbReference type="InterPro" id="IPR027417">
    <property type="entry name" value="P-loop_NTPase"/>
</dbReference>
<dbReference type="PIRSF" id="PIRSF005496">
    <property type="entry name" value="ATP_hel_hrpB"/>
    <property type="match status" value="1"/>
</dbReference>
<dbReference type="InterPro" id="IPR056329">
    <property type="entry name" value="CON_HrpB"/>
</dbReference>
<dbReference type="HOGENOM" id="CLU_001832_5_6_7"/>
<reference evidence="8 9" key="1">
    <citation type="submission" date="2007-05" db="EMBL/GenBank/DDBJ databases">
        <title>Complete sequence of Geobacter uraniireducens Rf4.</title>
        <authorList>
            <consortium name="US DOE Joint Genome Institute"/>
            <person name="Copeland A."/>
            <person name="Lucas S."/>
            <person name="Lapidus A."/>
            <person name="Barry K."/>
            <person name="Detter J.C."/>
            <person name="Glavina del Rio T."/>
            <person name="Hammon N."/>
            <person name="Israni S."/>
            <person name="Dalin E."/>
            <person name="Tice H."/>
            <person name="Pitluck S."/>
            <person name="Chertkov O."/>
            <person name="Brettin T."/>
            <person name="Bruce D."/>
            <person name="Han C."/>
            <person name="Schmutz J."/>
            <person name="Larimer F."/>
            <person name="Land M."/>
            <person name="Hauser L."/>
            <person name="Kyrpides N."/>
            <person name="Mikhailova N."/>
            <person name="Shelobolina E."/>
            <person name="Aklujkar M."/>
            <person name="Lovley D."/>
            <person name="Richardson P."/>
        </authorList>
    </citation>
    <scope>NUCLEOTIDE SEQUENCE [LARGE SCALE GENOMIC DNA]</scope>
    <source>
        <strain evidence="8 9">Rf4</strain>
    </source>
</reference>
<dbReference type="InterPro" id="IPR014001">
    <property type="entry name" value="Helicase_ATP-bd"/>
</dbReference>
<dbReference type="SMART" id="SM00847">
    <property type="entry name" value="HA2"/>
    <property type="match status" value="1"/>
</dbReference>
<dbReference type="PROSITE" id="PS51194">
    <property type="entry name" value="HELICASE_CTER"/>
    <property type="match status" value="1"/>
</dbReference>
<sequence>MNRLPIDEILPEFLTAVKTHSAIVVQAPPGAGKTTRVPLALLADSSFNNQKILMLEPRRLAATNAARWMASLLGEEVGKTVGYSIRFERKVSAATRIEVVTEGILSRRLQTDPGLAGVGVVIFDEFHERSLHSDLALALCRDAQQGLREDLKIVVMSATLDAAPIAALLGNAPLITSAGRTFPVNLRYLPREAEGRLPETVAAAVHRALNETEGDILVFLPGAGEIRRCQRLLENSGDGQSPLICPLFGDLPFDAQEKAILPASRRKVVLATNIAETSLTIEGVRVVIDSGFCRQLRFDPASGLNRLVTVRVSAASATQRAGRAGRLGPGICHRLWTEHIQTTLIPYAAPEICTSDLAGFALDLALWGVGDAASLAWLDPPPVAALAEGRALLKRLGALDRQGLITESGRRMAGLPVHPRLAHLLVEGGRRGYGTQACDMAALLTERDIFRYTFSSGHRPVSDSDMLDRVEALGEWRKKGGGGAMPDGVDSTACRAVDRVSRQLRSILGIKDSFLPCSVETAGLLLAWAYPDRIARQREPGSARYLLVNGRGGKLSERSALGDNPFVVAVAMEGGERGDGVIHLASALNIDMIRKECAGDIAWQRLVVWDGRQGRVVAREEERLGAIVLDSRQITPSADETTAALLQGISEGQGLASLNWTQEAVQFRSRVCFIARCFPDEGWPDLTIEHLGRSLEAWLGPYLAGIKTLTQLSNLDILSPLKNMLSWEQQRMLGGEAPTHIVVPSGSRISLDYAQDGPPVLAVKLQEMFGLADTPTLARGTVPVVLHLLSPARRPIQVTRDLRSFWNSVYPEVKKELKGRYPKHPWPDDPWNAAPTRHTKKR</sequence>
<name>A5G3P7_GEOUR</name>
<dbReference type="SMART" id="SM00487">
    <property type="entry name" value="DEXDc"/>
    <property type="match status" value="1"/>
</dbReference>
<keyword evidence="4" id="KW-0067">ATP-binding</keyword>
<evidence type="ECO:0000313" key="8">
    <source>
        <dbReference type="EMBL" id="ABQ26415.1"/>
    </source>
</evidence>
<dbReference type="Pfam" id="PF08482">
    <property type="entry name" value="HrpB_C"/>
    <property type="match status" value="1"/>
</dbReference>
<dbReference type="CDD" id="cd18791">
    <property type="entry name" value="SF2_C_RHA"/>
    <property type="match status" value="1"/>
</dbReference>
<feature type="domain" description="Helicase ATP-binding" evidence="6">
    <location>
        <begin position="14"/>
        <end position="178"/>
    </location>
</feature>
<gene>
    <name evidence="8" type="ordered locus">Gura_2232</name>
</gene>
<dbReference type="GO" id="GO:0004386">
    <property type="term" value="F:helicase activity"/>
    <property type="evidence" value="ECO:0007669"/>
    <property type="project" value="UniProtKB-KW"/>
</dbReference>
<evidence type="ECO:0000259" key="6">
    <source>
        <dbReference type="PROSITE" id="PS51192"/>
    </source>
</evidence>
<feature type="domain" description="Helicase C-terminal" evidence="7">
    <location>
        <begin position="204"/>
        <end position="368"/>
    </location>
</feature>
<keyword evidence="2" id="KW-0378">Hydrolase</keyword>